<feature type="domain" description="Peptidase S54 rhomboid" evidence="6">
    <location>
        <begin position="59"/>
        <end position="205"/>
    </location>
</feature>
<dbReference type="GO" id="GO:0006508">
    <property type="term" value="P:proteolysis"/>
    <property type="evidence" value="ECO:0007669"/>
    <property type="project" value="UniProtKB-KW"/>
</dbReference>
<evidence type="ECO:0000256" key="2">
    <source>
        <dbReference type="ARBA" id="ARBA00022692"/>
    </source>
</evidence>
<dbReference type="InterPro" id="IPR022764">
    <property type="entry name" value="Peptidase_S54_rhomboid_dom"/>
</dbReference>
<sequence>MLPLYDENPRRSFPIFTISLIALNITGFVMQLQAPGGMSAAISQYAMVPADFLSNPFSQYPTLITSMFMHGGPAHLAGNMLYLWIFGDNIEDRLGRFGFVLFYFLCGVLAAISHMVADPSSSIPAVGASGAISGILGAYLVLFPGVRVRTLIFLGFYISMVRIPAIILLGIWILMQVANSVSVGAEGEVAWLAHIGGFAAGAILIKPFQGMLRRRA</sequence>
<dbReference type="GO" id="GO:0004252">
    <property type="term" value="F:serine-type endopeptidase activity"/>
    <property type="evidence" value="ECO:0007669"/>
    <property type="project" value="InterPro"/>
</dbReference>
<dbReference type="Proteomes" id="UP000594688">
    <property type="component" value="Chromosome"/>
</dbReference>
<feature type="transmembrane region" description="Helical" evidence="5">
    <location>
        <begin position="123"/>
        <end position="142"/>
    </location>
</feature>
<dbReference type="Gene3D" id="1.20.1540.10">
    <property type="entry name" value="Rhomboid-like"/>
    <property type="match status" value="1"/>
</dbReference>
<protein>
    <submittedName>
        <fullName evidence="7">Rhomboid family intramembrane serine protease</fullName>
    </submittedName>
</protein>
<keyword evidence="2 5" id="KW-0812">Transmembrane</keyword>
<keyword evidence="3 5" id="KW-1133">Transmembrane helix</keyword>
<feature type="transmembrane region" description="Helical" evidence="5">
    <location>
        <begin position="189"/>
        <end position="208"/>
    </location>
</feature>
<dbReference type="GO" id="GO:0016020">
    <property type="term" value="C:membrane"/>
    <property type="evidence" value="ECO:0007669"/>
    <property type="project" value="UniProtKB-SubCell"/>
</dbReference>
<evidence type="ECO:0000256" key="5">
    <source>
        <dbReference type="SAM" id="Phobius"/>
    </source>
</evidence>
<evidence type="ECO:0000256" key="4">
    <source>
        <dbReference type="ARBA" id="ARBA00023136"/>
    </source>
</evidence>
<keyword evidence="4 5" id="KW-0472">Membrane</keyword>
<reference evidence="7 8" key="1">
    <citation type="submission" date="2020-02" db="EMBL/GenBank/DDBJ databases">
        <title>Genomic and physiological characterization of two novel Nitrospinaceae genera.</title>
        <authorList>
            <person name="Mueller A.J."/>
            <person name="Jung M.-Y."/>
            <person name="Strachan C.R."/>
            <person name="Herbold C.W."/>
            <person name="Kirkegaard R.H."/>
            <person name="Daims H."/>
        </authorList>
    </citation>
    <scope>NUCLEOTIDE SEQUENCE [LARGE SCALE GENOMIC DNA]</scope>
    <source>
        <strain evidence="7">EB</strain>
    </source>
</reference>
<comment type="subcellular location">
    <subcellularLocation>
        <location evidence="1">Membrane</location>
        <topology evidence="1">Multi-pass membrane protein</topology>
    </subcellularLocation>
</comment>
<dbReference type="EMBL" id="CP048685">
    <property type="protein sequence ID" value="QPJ62742.1"/>
    <property type="molecule type" value="Genomic_DNA"/>
</dbReference>
<accession>A0A7T0BXM7</accession>
<dbReference type="KEGG" id="nli:G3M70_12995"/>
<gene>
    <name evidence="7" type="ORF">G3M70_12995</name>
</gene>
<dbReference type="PANTHER" id="PTHR43066:SF11">
    <property type="entry name" value="PEPTIDASE S54 RHOMBOID DOMAIN-CONTAINING PROTEIN"/>
    <property type="match status" value="1"/>
</dbReference>
<evidence type="ECO:0000313" key="7">
    <source>
        <dbReference type="EMBL" id="QPJ62742.1"/>
    </source>
</evidence>
<feature type="transmembrane region" description="Helical" evidence="5">
    <location>
        <begin position="12"/>
        <end position="30"/>
    </location>
</feature>
<organism evidence="7 8">
    <name type="scientific">Candidatus Nitronauta litoralis</name>
    <dbReference type="NCBI Taxonomy" id="2705533"/>
    <lineage>
        <taxon>Bacteria</taxon>
        <taxon>Pseudomonadati</taxon>
        <taxon>Nitrospinota/Tectimicrobiota group</taxon>
        <taxon>Nitrospinota</taxon>
        <taxon>Nitrospinia</taxon>
        <taxon>Nitrospinales</taxon>
        <taxon>Nitrospinaceae</taxon>
        <taxon>Candidatus Nitronauta</taxon>
    </lineage>
</organism>
<proteinExistence type="predicted"/>
<dbReference type="SUPFAM" id="SSF144091">
    <property type="entry name" value="Rhomboid-like"/>
    <property type="match status" value="1"/>
</dbReference>
<dbReference type="PANTHER" id="PTHR43066">
    <property type="entry name" value="RHOMBOID-RELATED PROTEIN"/>
    <property type="match status" value="1"/>
</dbReference>
<dbReference type="FunFam" id="1.20.1540.10:FF:000027">
    <property type="entry name" value="Rhomboid family intramembrane serine protease"/>
    <property type="match status" value="1"/>
</dbReference>
<keyword evidence="7" id="KW-0378">Hydrolase</keyword>
<evidence type="ECO:0000256" key="3">
    <source>
        <dbReference type="ARBA" id="ARBA00022989"/>
    </source>
</evidence>
<dbReference type="AlphaFoldDB" id="A0A7T0BXM7"/>
<keyword evidence="7" id="KW-0645">Protease</keyword>
<dbReference type="InterPro" id="IPR035952">
    <property type="entry name" value="Rhomboid-like_sf"/>
</dbReference>
<name>A0A7T0BXM7_9BACT</name>
<dbReference type="Pfam" id="PF01694">
    <property type="entry name" value="Rhomboid"/>
    <property type="match status" value="1"/>
</dbReference>
<evidence type="ECO:0000313" key="8">
    <source>
        <dbReference type="Proteomes" id="UP000594688"/>
    </source>
</evidence>
<evidence type="ECO:0000256" key="1">
    <source>
        <dbReference type="ARBA" id="ARBA00004141"/>
    </source>
</evidence>
<evidence type="ECO:0000259" key="6">
    <source>
        <dbReference type="Pfam" id="PF01694"/>
    </source>
</evidence>
<feature type="transmembrane region" description="Helical" evidence="5">
    <location>
        <begin position="154"/>
        <end position="177"/>
    </location>
</feature>
<feature type="transmembrane region" description="Helical" evidence="5">
    <location>
        <begin position="63"/>
        <end position="85"/>
    </location>
</feature>
<feature type="transmembrane region" description="Helical" evidence="5">
    <location>
        <begin position="97"/>
        <end position="117"/>
    </location>
</feature>